<evidence type="ECO:0000259" key="3">
    <source>
        <dbReference type="Pfam" id="PF09811"/>
    </source>
</evidence>
<sequence length="214" mass="23275">MSTIEDDPFDSILSLEDNFYKEGYDLGISDGDRAGLIEGRLFGLEKGFERYASMGKMYGRAVVWTGRLPPSRDASVSDKKDASAADMKSLSKTSSMQKSNGGVQPGAERLTGRATVPGLPAHVRLEKHIRTLYALTEPESLSTDNNETSVSEFDDRFNRAEGKIKVIEKLTGATESRGNLGHPPSNSSELEPRDREAKGGDGGIEDISSLHARH</sequence>
<dbReference type="AlphaFoldDB" id="A0A8H3I423"/>
<dbReference type="PANTHER" id="PTHR28532:SF1">
    <property type="entry name" value="ORAL CANCER OVEREXPRESSED 1"/>
    <property type="match status" value="1"/>
</dbReference>
<dbReference type="InterPro" id="IPR019191">
    <property type="entry name" value="Essential_protein_Yae1_N"/>
</dbReference>
<dbReference type="InterPro" id="IPR052436">
    <property type="entry name" value="LTO1_adapter"/>
</dbReference>
<evidence type="ECO:0000256" key="1">
    <source>
        <dbReference type="ARBA" id="ARBA00038090"/>
    </source>
</evidence>
<keyword evidence="5" id="KW-1185">Reference proteome</keyword>
<dbReference type="Pfam" id="PF09811">
    <property type="entry name" value="Yae1_N"/>
    <property type="match status" value="1"/>
</dbReference>
<feature type="compositionally biased region" description="Polar residues" evidence="2">
    <location>
        <begin position="93"/>
        <end position="102"/>
    </location>
</feature>
<accession>A0A8H3I423</accession>
<feature type="region of interest" description="Disordered" evidence="2">
    <location>
        <begin position="169"/>
        <end position="214"/>
    </location>
</feature>
<name>A0A8H3I423_9LECA</name>
<feature type="region of interest" description="Disordered" evidence="2">
    <location>
        <begin position="69"/>
        <end position="115"/>
    </location>
</feature>
<dbReference type="OrthoDB" id="48036at2759"/>
<dbReference type="EMBL" id="CAJPDT010000013">
    <property type="protein sequence ID" value="CAF9914227.1"/>
    <property type="molecule type" value="Genomic_DNA"/>
</dbReference>
<feature type="compositionally biased region" description="Basic and acidic residues" evidence="2">
    <location>
        <begin position="190"/>
        <end position="199"/>
    </location>
</feature>
<reference evidence="4" key="1">
    <citation type="submission" date="2021-03" db="EMBL/GenBank/DDBJ databases">
        <authorList>
            <person name="Tagirdzhanova G."/>
        </authorList>
    </citation>
    <scope>NUCLEOTIDE SEQUENCE</scope>
</reference>
<protein>
    <recommendedName>
        <fullName evidence="3">Essential protein Yae1 N-terminal domain-containing protein</fullName>
    </recommendedName>
</protein>
<comment type="caution">
    <text evidence="4">The sequence shown here is derived from an EMBL/GenBank/DDBJ whole genome shotgun (WGS) entry which is preliminary data.</text>
</comment>
<evidence type="ECO:0000313" key="4">
    <source>
        <dbReference type="EMBL" id="CAF9914227.1"/>
    </source>
</evidence>
<dbReference type="Proteomes" id="UP000664534">
    <property type="component" value="Unassembled WGS sequence"/>
</dbReference>
<evidence type="ECO:0000256" key="2">
    <source>
        <dbReference type="SAM" id="MobiDB-lite"/>
    </source>
</evidence>
<gene>
    <name evidence="4" type="ORF">IMSHALPRED_001856</name>
</gene>
<comment type="similarity">
    <text evidence="1">Belongs to the LTO1 family.</text>
</comment>
<evidence type="ECO:0000313" key="5">
    <source>
        <dbReference type="Proteomes" id="UP000664534"/>
    </source>
</evidence>
<dbReference type="PANTHER" id="PTHR28532">
    <property type="entry name" value="GEO13458P1"/>
    <property type="match status" value="1"/>
</dbReference>
<proteinExistence type="inferred from homology"/>
<feature type="domain" description="Essential protein Yae1 N-terminal" evidence="3">
    <location>
        <begin position="23"/>
        <end position="61"/>
    </location>
</feature>
<organism evidence="4 5">
    <name type="scientific">Imshaugia aleurites</name>
    <dbReference type="NCBI Taxonomy" id="172621"/>
    <lineage>
        <taxon>Eukaryota</taxon>
        <taxon>Fungi</taxon>
        <taxon>Dikarya</taxon>
        <taxon>Ascomycota</taxon>
        <taxon>Pezizomycotina</taxon>
        <taxon>Lecanoromycetes</taxon>
        <taxon>OSLEUM clade</taxon>
        <taxon>Lecanoromycetidae</taxon>
        <taxon>Lecanorales</taxon>
        <taxon>Lecanorineae</taxon>
        <taxon>Parmeliaceae</taxon>
        <taxon>Imshaugia</taxon>
    </lineage>
</organism>